<proteinExistence type="predicted"/>
<evidence type="ECO:0000256" key="1">
    <source>
        <dbReference type="SAM" id="Coils"/>
    </source>
</evidence>
<comment type="caution">
    <text evidence="3">The sequence shown here is derived from an EMBL/GenBank/DDBJ whole genome shotgun (WGS) entry which is preliminary data.</text>
</comment>
<keyword evidence="4" id="KW-1185">Reference proteome</keyword>
<sequence length="177" mass="19233">MAQLVVPYGAKAPFGARLLSRRRTADVVSPAAPGTDAADPRTTRAHIRVLEAALEEQVRRVAELTDELVAARARPHEDVRRIAATVEGLRLAFGKDPMAQRLLARVDAALDRLVEPGELARVPLPRARAERPPVASPPVTTPERAEPADDAGEPMVLPVPAAPEPTVEPRRRRGQRR</sequence>
<name>A0A2T8F731_9ACTN</name>
<accession>A0A2T8F731</accession>
<reference evidence="3 4" key="1">
    <citation type="submission" date="2018-04" db="EMBL/GenBank/DDBJ databases">
        <title>Genome of Nocardioides gansuensis WSJ-1.</title>
        <authorList>
            <person name="Wu S."/>
            <person name="Wang G."/>
        </authorList>
    </citation>
    <scope>NUCLEOTIDE SEQUENCE [LARGE SCALE GENOMIC DNA]</scope>
    <source>
        <strain evidence="3 4">WSJ-1</strain>
    </source>
</reference>
<dbReference type="EMBL" id="QDGZ01000007">
    <property type="protein sequence ID" value="PVG81528.1"/>
    <property type="molecule type" value="Genomic_DNA"/>
</dbReference>
<dbReference type="AlphaFoldDB" id="A0A2T8F731"/>
<evidence type="ECO:0000256" key="2">
    <source>
        <dbReference type="SAM" id="MobiDB-lite"/>
    </source>
</evidence>
<dbReference type="Proteomes" id="UP000246018">
    <property type="component" value="Unassembled WGS sequence"/>
</dbReference>
<evidence type="ECO:0000313" key="4">
    <source>
        <dbReference type="Proteomes" id="UP000246018"/>
    </source>
</evidence>
<keyword evidence="1" id="KW-0175">Coiled coil</keyword>
<dbReference type="RefSeq" id="WP_116573295.1">
    <property type="nucleotide sequence ID" value="NZ_QDGZ01000007.1"/>
</dbReference>
<feature type="coiled-coil region" evidence="1">
    <location>
        <begin position="47"/>
        <end position="74"/>
    </location>
</feature>
<evidence type="ECO:0000313" key="3">
    <source>
        <dbReference type="EMBL" id="PVG81528.1"/>
    </source>
</evidence>
<organism evidence="3 4">
    <name type="scientific">Nocardioides gansuensis</name>
    <dbReference type="NCBI Taxonomy" id="2138300"/>
    <lineage>
        <taxon>Bacteria</taxon>
        <taxon>Bacillati</taxon>
        <taxon>Actinomycetota</taxon>
        <taxon>Actinomycetes</taxon>
        <taxon>Propionibacteriales</taxon>
        <taxon>Nocardioidaceae</taxon>
        <taxon>Nocardioides</taxon>
    </lineage>
</organism>
<feature type="region of interest" description="Disordered" evidence="2">
    <location>
        <begin position="124"/>
        <end position="177"/>
    </location>
</feature>
<gene>
    <name evidence="3" type="ORF">DDE18_16060</name>
</gene>
<protein>
    <submittedName>
        <fullName evidence="3">Uncharacterized protein</fullName>
    </submittedName>
</protein>